<dbReference type="SUPFAM" id="SSF48690">
    <property type="entry name" value="Epsilon subunit of mitochondrial F1F0-ATP synthase"/>
    <property type="match status" value="1"/>
</dbReference>
<dbReference type="Pfam" id="PF04627">
    <property type="entry name" value="ATP-synt_Eps"/>
    <property type="match status" value="1"/>
</dbReference>
<dbReference type="WBParaSite" id="jg6590">
    <property type="protein sequence ID" value="jg6590"/>
    <property type="gene ID" value="jg6590"/>
</dbReference>
<dbReference type="GO" id="GO:0045259">
    <property type="term" value="C:proton-transporting ATP synthase complex"/>
    <property type="evidence" value="ECO:0007669"/>
    <property type="project" value="InterPro"/>
</dbReference>
<organism evidence="2 3">
    <name type="scientific">Ditylenchus dipsaci</name>
    <dbReference type="NCBI Taxonomy" id="166011"/>
    <lineage>
        <taxon>Eukaryota</taxon>
        <taxon>Metazoa</taxon>
        <taxon>Ecdysozoa</taxon>
        <taxon>Nematoda</taxon>
        <taxon>Chromadorea</taxon>
        <taxon>Rhabditida</taxon>
        <taxon>Tylenchina</taxon>
        <taxon>Tylenchomorpha</taxon>
        <taxon>Sphaerularioidea</taxon>
        <taxon>Anguinidae</taxon>
        <taxon>Anguininae</taxon>
        <taxon>Ditylenchus</taxon>
    </lineage>
</organism>
<dbReference type="Gene3D" id="1.10.1620.20">
    <property type="entry name" value="ATP synthase, F1 complex, epsilon subunit superfamily, mitochondrial"/>
    <property type="match status" value="1"/>
</dbReference>
<dbReference type="InterPro" id="IPR006721">
    <property type="entry name" value="ATP_synth_F1_esu_mt"/>
</dbReference>
<dbReference type="PANTHER" id="PTHR12448:SF0">
    <property type="entry name" value="ATP SYNTHASE SUBUNIT EPSILON, MITOCHONDRIAL"/>
    <property type="match status" value="1"/>
</dbReference>
<dbReference type="Proteomes" id="UP000887574">
    <property type="component" value="Unplaced"/>
</dbReference>
<name>A0A915EJC8_9BILA</name>
<sequence length="75" mass="8420">MTFVEVGFRQVLYGSIHHESSSLWRTTGLTYIRFSQIAAQVARDCKKAVAGAKDKPKATVTFTDWQNGKPMKAQE</sequence>
<evidence type="ECO:0000256" key="1">
    <source>
        <dbReference type="ARBA" id="ARBA00009502"/>
    </source>
</evidence>
<dbReference type="GO" id="GO:0005743">
    <property type="term" value="C:mitochondrial inner membrane"/>
    <property type="evidence" value="ECO:0007669"/>
    <property type="project" value="InterPro"/>
</dbReference>
<dbReference type="AlphaFoldDB" id="A0A915EJC8"/>
<proteinExistence type="inferred from homology"/>
<dbReference type="PANTHER" id="PTHR12448">
    <property type="entry name" value="ATP SYNTHASE EPSILON CHAIN, MITOCHONDRIAL"/>
    <property type="match status" value="1"/>
</dbReference>
<reference evidence="3" key="1">
    <citation type="submission" date="2022-11" db="UniProtKB">
        <authorList>
            <consortium name="WormBaseParasite"/>
        </authorList>
    </citation>
    <scope>IDENTIFICATION</scope>
</reference>
<dbReference type="GO" id="GO:0042776">
    <property type="term" value="P:proton motive force-driven mitochondrial ATP synthesis"/>
    <property type="evidence" value="ECO:0007669"/>
    <property type="project" value="TreeGrafter"/>
</dbReference>
<comment type="similarity">
    <text evidence="1">Belongs to the eukaryotic ATPase epsilon family.</text>
</comment>
<protein>
    <submittedName>
        <fullName evidence="3">Uncharacterized protein</fullName>
    </submittedName>
</protein>
<dbReference type="GO" id="GO:0046933">
    <property type="term" value="F:proton-transporting ATP synthase activity, rotational mechanism"/>
    <property type="evidence" value="ECO:0007669"/>
    <property type="project" value="InterPro"/>
</dbReference>
<evidence type="ECO:0000313" key="3">
    <source>
        <dbReference type="WBParaSite" id="jg6590"/>
    </source>
</evidence>
<evidence type="ECO:0000313" key="2">
    <source>
        <dbReference type="Proteomes" id="UP000887574"/>
    </source>
</evidence>
<dbReference type="InterPro" id="IPR036742">
    <property type="entry name" value="ATP_synth_F1_esu_sf_mt"/>
</dbReference>
<keyword evidence="2" id="KW-1185">Reference proteome</keyword>
<accession>A0A915EJC8</accession>